<evidence type="ECO:0000313" key="3">
    <source>
        <dbReference type="EMBL" id="KHD09873.1"/>
    </source>
</evidence>
<name>A0A0A6PGL9_9GAMM</name>
<feature type="compositionally biased region" description="Basic and acidic residues" evidence="2">
    <location>
        <begin position="167"/>
        <end position="176"/>
    </location>
</feature>
<feature type="coiled-coil region" evidence="1">
    <location>
        <begin position="296"/>
        <end position="330"/>
    </location>
</feature>
<organism evidence="3 4">
    <name type="scientific">Candidatus Thiomargarita nelsonii</name>
    <dbReference type="NCBI Taxonomy" id="1003181"/>
    <lineage>
        <taxon>Bacteria</taxon>
        <taxon>Pseudomonadati</taxon>
        <taxon>Pseudomonadota</taxon>
        <taxon>Gammaproteobacteria</taxon>
        <taxon>Thiotrichales</taxon>
        <taxon>Thiotrichaceae</taxon>
        <taxon>Thiomargarita</taxon>
    </lineage>
</organism>
<dbReference type="EMBL" id="JSZA02000083">
    <property type="protein sequence ID" value="KHD09873.1"/>
    <property type="molecule type" value="Genomic_DNA"/>
</dbReference>
<dbReference type="Proteomes" id="UP000030428">
    <property type="component" value="Unassembled WGS sequence"/>
</dbReference>
<accession>A0A0A6PGL9</accession>
<proteinExistence type="predicted"/>
<evidence type="ECO:0000313" key="4">
    <source>
        <dbReference type="Proteomes" id="UP000030428"/>
    </source>
</evidence>
<evidence type="ECO:0008006" key="5">
    <source>
        <dbReference type="Google" id="ProtNLM"/>
    </source>
</evidence>
<keyword evidence="1" id="KW-0175">Coiled coil</keyword>
<comment type="caution">
    <text evidence="3">The sequence shown here is derived from an EMBL/GenBank/DDBJ whole genome shotgun (WGS) entry which is preliminary data.</text>
</comment>
<keyword evidence="4" id="KW-1185">Reference proteome</keyword>
<feature type="coiled-coil region" evidence="1">
    <location>
        <begin position="202"/>
        <end position="245"/>
    </location>
</feature>
<protein>
    <recommendedName>
        <fullName evidence="5">Myosin heavy chain</fullName>
    </recommendedName>
</protein>
<evidence type="ECO:0000256" key="2">
    <source>
        <dbReference type="SAM" id="MobiDB-lite"/>
    </source>
</evidence>
<feature type="region of interest" description="Disordered" evidence="2">
    <location>
        <begin position="167"/>
        <end position="187"/>
    </location>
</feature>
<evidence type="ECO:0000256" key="1">
    <source>
        <dbReference type="SAM" id="Coils"/>
    </source>
</evidence>
<reference evidence="3 4" key="1">
    <citation type="journal article" date="2016" name="Front. Microbiol.">
        <title>Single-Cell (Meta-)Genomics of a Dimorphic Candidatus Thiomargarita nelsonii Reveals Genomic Plasticity.</title>
        <authorList>
            <person name="Flood B.E."/>
            <person name="Fliss P."/>
            <person name="Jones D.S."/>
            <person name="Dick G.J."/>
            <person name="Jain S."/>
            <person name="Kaster A.K."/>
            <person name="Winkel M."/>
            <person name="Mussmann M."/>
            <person name="Bailey J."/>
        </authorList>
    </citation>
    <scope>NUCLEOTIDE SEQUENCE [LARGE SCALE GENOMIC DNA]</scope>
    <source>
        <strain evidence="3">Hydrate Ridge</strain>
    </source>
</reference>
<sequence length="359" mass="41102">MLKKVTSRNTKPEIIAAYNELEKAYKELEAKQAQMAIPLTQPVKAPAKKATQEVTQKAVVPEKVAMKEVITTVGQMGEKFNTALSQLSTNLLVEASHLKEVRTTLETESTQLTNLYDLQIEEDTLSDLLKDYTDTAEQYQDRLKQKREDAEKAWVEKNEAWQIEKEETGQHLHEQESVDNQTQQREETEYSYNLGLTRGINDEEYNQQKQQQQQALDELEETRRKEWDEREKALAEREKQFAEDKTKVERFPKELESAIKKAKEEGTGIARHQAKIKVELAAKEFAGEEEVNQLKIRSLEEQVADQNTQIDKLSKQLEAALKQAQELAVKAIEGGSSQTSFQALKEIALEQAKNQPKAK</sequence>
<dbReference type="AlphaFoldDB" id="A0A0A6PGL9"/>
<gene>
    <name evidence="3" type="ORF">PN36_19890</name>
</gene>